<dbReference type="OrthoDB" id="9130300at2"/>
<keyword evidence="1" id="KW-0812">Transmembrane</keyword>
<evidence type="ECO:0000313" key="3">
    <source>
        <dbReference type="Proteomes" id="UP000215158"/>
    </source>
</evidence>
<evidence type="ECO:0008006" key="4">
    <source>
        <dbReference type="Google" id="ProtNLM"/>
    </source>
</evidence>
<reference evidence="2 3" key="1">
    <citation type="submission" date="2017-08" db="EMBL/GenBank/DDBJ databases">
        <title>Identification and genetic characteristics of simultaneous BTEX- and naphthalene-degrading Paraburkholderia sp. BN5 isolated from petroleum-contaminated soil.</title>
        <authorList>
            <person name="Lee Y."/>
            <person name="Jeon C.O."/>
        </authorList>
    </citation>
    <scope>NUCLEOTIDE SEQUENCE [LARGE SCALE GENOMIC DNA]</scope>
    <source>
        <strain evidence="2 3">BN5</strain>
    </source>
</reference>
<organism evidence="2 3">
    <name type="scientific">Paraburkholderia aromaticivorans</name>
    <dbReference type="NCBI Taxonomy" id="2026199"/>
    <lineage>
        <taxon>Bacteria</taxon>
        <taxon>Pseudomonadati</taxon>
        <taxon>Pseudomonadota</taxon>
        <taxon>Betaproteobacteria</taxon>
        <taxon>Burkholderiales</taxon>
        <taxon>Burkholderiaceae</taxon>
        <taxon>Paraburkholderia</taxon>
    </lineage>
</organism>
<accession>A0A248VLK3</accession>
<dbReference type="EMBL" id="CP022989">
    <property type="protein sequence ID" value="ASV99947.1"/>
    <property type="molecule type" value="Genomic_DNA"/>
</dbReference>
<keyword evidence="1" id="KW-1133">Transmembrane helix</keyword>
<protein>
    <recommendedName>
        <fullName evidence="4">Phage holin</fullName>
    </recommendedName>
</protein>
<evidence type="ECO:0000313" key="2">
    <source>
        <dbReference type="EMBL" id="ASV99947.1"/>
    </source>
</evidence>
<feature type="transmembrane region" description="Helical" evidence="1">
    <location>
        <begin position="6"/>
        <end position="26"/>
    </location>
</feature>
<dbReference type="Proteomes" id="UP000215158">
    <property type="component" value="Chromosome 1"/>
</dbReference>
<dbReference type="KEGG" id="parb:CJU94_18445"/>
<keyword evidence="1" id="KW-0472">Membrane</keyword>
<sequence length="129" mass="14317">MATYPVAFFATPVLVGGLRGGVAFVASHMLNDFERVLGVACGALLYLTRSHETTTWRKAIYFVVSLVGGNVLARRIVLNWPQVEPWLAGFVASAALVTFTILALDWSERHVEPTLDRLYAWLIKRLLKG</sequence>
<evidence type="ECO:0000256" key="1">
    <source>
        <dbReference type="SAM" id="Phobius"/>
    </source>
</evidence>
<proteinExistence type="predicted"/>
<dbReference type="AlphaFoldDB" id="A0A248VLK3"/>
<keyword evidence="3" id="KW-1185">Reference proteome</keyword>
<dbReference type="InterPro" id="IPR032637">
    <property type="entry name" value="Phage_holin-like"/>
</dbReference>
<feature type="transmembrane region" description="Helical" evidence="1">
    <location>
        <begin position="59"/>
        <end position="80"/>
    </location>
</feature>
<name>A0A248VLK3_9BURK</name>
<dbReference type="RefSeq" id="WP_095419926.1">
    <property type="nucleotide sequence ID" value="NZ_CP022989.1"/>
</dbReference>
<gene>
    <name evidence="2" type="ORF">CJU94_18445</name>
</gene>
<feature type="transmembrane region" description="Helical" evidence="1">
    <location>
        <begin position="86"/>
        <end position="104"/>
    </location>
</feature>
<dbReference type="Pfam" id="PF16931">
    <property type="entry name" value="Phage_holin_8"/>
    <property type="match status" value="1"/>
</dbReference>